<feature type="signal peptide" evidence="1">
    <location>
        <begin position="1"/>
        <end position="24"/>
    </location>
</feature>
<evidence type="ECO:0000313" key="3">
    <source>
        <dbReference type="Proteomes" id="UP000481583"/>
    </source>
</evidence>
<comment type="caution">
    <text evidence="2">The sequence shown here is derived from an EMBL/GenBank/DDBJ whole genome shotgun (WGS) entry which is preliminary data.</text>
</comment>
<proteinExistence type="predicted"/>
<dbReference type="EMBL" id="JAAKZV010000026">
    <property type="protein sequence ID" value="NGN64047.1"/>
    <property type="molecule type" value="Genomic_DNA"/>
</dbReference>
<evidence type="ECO:0000313" key="2">
    <source>
        <dbReference type="EMBL" id="NGN64047.1"/>
    </source>
</evidence>
<keyword evidence="3" id="KW-1185">Reference proteome</keyword>
<evidence type="ECO:0008006" key="4">
    <source>
        <dbReference type="Google" id="ProtNLM"/>
    </source>
</evidence>
<dbReference type="AlphaFoldDB" id="A0A6G4TYD6"/>
<feature type="chain" id="PRO_5026088391" description="Secreted protein" evidence="1">
    <location>
        <begin position="25"/>
        <end position="161"/>
    </location>
</feature>
<protein>
    <recommendedName>
        <fullName evidence="4">Secreted protein</fullName>
    </recommendedName>
</protein>
<keyword evidence="1" id="KW-0732">Signal</keyword>
<organism evidence="2 3">
    <name type="scientific">Streptomyces coryli</name>
    <dbReference type="NCBI Taxonomy" id="1128680"/>
    <lineage>
        <taxon>Bacteria</taxon>
        <taxon>Bacillati</taxon>
        <taxon>Actinomycetota</taxon>
        <taxon>Actinomycetes</taxon>
        <taxon>Kitasatosporales</taxon>
        <taxon>Streptomycetaceae</taxon>
        <taxon>Streptomyces</taxon>
    </lineage>
</organism>
<accession>A0A6G4TYD6</accession>
<dbReference type="RefSeq" id="WP_165234618.1">
    <property type="nucleotide sequence ID" value="NZ_JAAKZV010000026.1"/>
</dbReference>
<sequence>MRTRTLITGLAALLLAAASAPAVADERIECRPIGNCEARTAAVLTNPNINVTPDDRGDRYVYVCAKGKAADCNKTLRNMNTQLSFTDKRKVFHCWPATVCRGRYVAAATNRHFDLSVVGHTVEGRERDAIRFRCKPDRTDSCNRTLGAMRWLAKKEFTEPE</sequence>
<evidence type="ECO:0000256" key="1">
    <source>
        <dbReference type="SAM" id="SignalP"/>
    </source>
</evidence>
<gene>
    <name evidence="2" type="ORF">G5C51_09025</name>
</gene>
<reference evidence="2 3" key="1">
    <citation type="submission" date="2020-02" db="EMBL/GenBank/DDBJ databases">
        <title>Whole-genome analyses of novel actinobacteria.</title>
        <authorList>
            <person name="Sahin N."/>
        </authorList>
    </citation>
    <scope>NUCLEOTIDE SEQUENCE [LARGE SCALE GENOMIC DNA]</scope>
    <source>
        <strain evidence="2 3">A7024</strain>
    </source>
</reference>
<dbReference type="Proteomes" id="UP000481583">
    <property type="component" value="Unassembled WGS sequence"/>
</dbReference>
<name>A0A6G4TYD6_9ACTN</name>